<dbReference type="AlphaFoldDB" id="A0A0D6J9X1"/>
<organism evidence="2 3">
    <name type="scientific">Candidatus Filomicrobium marinum</name>
    <dbReference type="NCBI Taxonomy" id="1608628"/>
    <lineage>
        <taxon>Bacteria</taxon>
        <taxon>Pseudomonadati</taxon>
        <taxon>Pseudomonadota</taxon>
        <taxon>Alphaproteobacteria</taxon>
        <taxon>Hyphomicrobiales</taxon>
        <taxon>Hyphomicrobiaceae</taxon>
        <taxon>Filomicrobium</taxon>
    </lineage>
</organism>
<dbReference type="KEGG" id="fiy:BN1229_v1_0278"/>
<proteinExistence type="predicted"/>
<sequence>MIIHRSLIFCSLSSDCPLQNRAMSITIWLIPRGAGQLAEIALKAYCFIAAVRAPFEPDPGHAGEGTDTTVPPFSPDSHLSSPRRQPVWRRRQRGFHRLDSGREAARRMES</sequence>
<evidence type="ECO:0000313" key="2">
    <source>
        <dbReference type="EMBL" id="CPR15260.1"/>
    </source>
</evidence>
<feature type="compositionally biased region" description="Basic and acidic residues" evidence="1">
    <location>
        <begin position="96"/>
        <end position="110"/>
    </location>
</feature>
<evidence type="ECO:0000256" key="1">
    <source>
        <dbReference type="SAM" id="MobiDB-lite"/>
    </source>
</evidence>
<dbReference type="Proteomes" id="UP000033187">
    <property type="component" value="Chromosome 1"/>
</dbReference>
<dbReference type="KEGG" id="fil:BN1229_v1_0274"/>
<dbReference type="EMBL" id="LN829119">
    <property type="protein sequence ID" value="CPR15260.1"/>
    <property type="molecule type" value="Genomic_DNA"/>
</dbReference>
<gene>
    <name evidence="2" type="ORF">YBN1229_v1_0278</name>
</gene>
<feature type="compositionally biased region" description="Basic residues" evidence="1">
    <location>
        <begin position="86"/>
        <end position="95"/>
    </location>
</feature>
<keyword evidence="3" id="KW-1185">Reference proteome</keyword>
<evidence type="ECO:0000313" key="3">
    <source>
        <dbReference type="Proteomes" id="UP000033187"/>
    </source>
</evidence>
<name>A0A0D6J9X1_9HYPH</name>
<reference evidence="3" key="1">
    <citation type="submission" date="2015-02" db="EMBL/GenBank/DDBJ databases">
        <authorList>
            <person name="Chooi Y.-H."/>
        </authorList>
    </citation>
    <scope>NUCLEOTIDE SEQUENCE [LARGE SCALE GENOMIC DNA]</scope>
    <source>
        <strain evidence="3">strain Y</strain>
    </source>
</reference>
<feature type="region of interest" description="Disordered" evidence="1">
    <location>
        <begin position="57"/>
        <end position="110"/>
    </location>
</feature>
<protein>
    <submittedName>
        <fullName evidence="2">Uncharacterized protein</fullName>
    </submittedName>
</protein>
<accession>A0A0D6J9X1</accession>